<comment type="caution">
    <text evidence="2">The sequence shown here is derived from an EMBL/GenBank/DDBJ whole genome shotgun (WGS) entry which is preliminary data.</text>
</comment>
<dbReference type="EMBL" id="JAGDFM010000844">
    <property type="protein sequence ID" value="KAG7376026.1"/>
    <property type="molecule type" value="Genomic_DNA"/>
</dbReference>
<dbReference type="AlphaFoldDB" id="A0A8T1V526"/>
<feature type="compositionally biased region" description="Polar residues" evidence="1">
    <location>
        <begin position="107"/>
        <end position="120"/>
    </location>
</feature>
<evidence type="ECO:0000256" key="1">
    <source>
        <dbReference type="SAM" id="MobiDB-lite"/>
    </source>
</evidence>
<proteinExistence type="predicted"/>
<protein>
    <submittedName>
        <fullName evidence="2">Uncharacterized protein</fullName>
    </submittedName>
</protein>
<accession>A0A8T1V526</accession>
<gene>
    <name evidence="2" type="ORF">PHYPSEUDO_014623</name>
</gene>
<keyword evidence="3" id="KW-1185">Reference proteome</keyword>
<feature type="region of interest" description="Disordered" evidence="1">
    <location>
        <begin position="98"/>
        <end position="200"/>
    </location>
</feature>
<organism evidence="2 3">
    <name type="scientific">Phytophthora pseudosyringae</name>
    <dbReference type="NCBI Taxonomy" id="221518"/>
    <lineage>
        <taxon>Eukaryota</taxon>
        <taxon>Sar</taxon>
        <taxon>Stramenopiles</taxon>
        <taxon>Oomycota</taxon>
        <taxon>Peronosporomycetes</taxon>
        <taxon>Peronosporales</taxon>
        <taxon>Peronosporaceae</taxon>
        <taxon>Phytophthora</taxon>
    </lineage>
</organism>
<reference evidence="2" key="1">
    <citation type="submission" date="2021-02" db="EMBL/GenBank/DDBJ databases">
        <authorList>
            <person name="Palmer J.M."/>
        </authorList>
    </citation>
    <scope>NUCLEOTIDE SEQUENCE</scope>
    <source>
        <strain evidence="2">SCRP734</strain>
    </source>
</reference>
<sequence length="200" mass="22500">MCWVGAKEFDRCWRAELINRTDEQMFDVVPEAMDNVDPARRGKCVFMLTIWKSRDGLLNVLNYRKGFSYRFEKVQSLKLVYGNPVGCMQIRERLRAIPLPPPGFEASNPQRTSGNTSDASVQEPRDMGENTPARAPNDLARAVIPSAKTALKRKTRKDYDKSNDKITANEQAPEAPTKKSRKSCAKELCFASPTKKPSSG</sequence>
<evidence type="ECO:0000313" key="3">
    <source>
        <dbReference type="Proteomes" id="UP000694044"/>
    </source>
</evidence>
<name>A0A8T1V526_9STRA</name>
<dbReference type="OrthoDB" id="129372at2759"/>
<dbReference type="Proteomes" id="UP000694044">
    <property type="component" value="Unassembled WGS sequence"/>
</dbReference>
<evidence type="ECO:0000313" key="2">
    <source>
        <dbReference type="EMBL" id="KAG7376026.1"/>
    </source>
</evidence>